<evidence type="ECO:0000313" key="1">
    <source>
        <dbReference type="EMBL" id="CAK9146790.1"/>
    </source>
</evidence>
<gene>
    <name evidence="1" type="ORF">ILEXP_LOCUS14657</name>
</gene>
<dbReference type="Pfam" id="PF15003">
    <property type="entry name" value="HAUS2"/>
    <property type="match status" value="1"/>
</dbReference>
<dbReference type="EMBL" id="CAUOFW020001613">
    <property type="protein sequence ID" value="CAK9146790.1"/>
    <property type="molecule type" value="Genomic_DNA"/>
</dbReference>
<dbReference type="Proteomes" id="UP001642360">
    <property type="component" value="Unassembled WGS sequence"/>
</dbReference>
<comment type="caution">
    <text evidence="1">The sequence shown here is derived from an EMBL/GenBank/DDBJ whole genome shotgun (WGS) entry which is preliminary data.</text>
</comment>
<protein>
    <submittedName>
        <fullName evidence="1">Uncharacterized protein</fullName>
    </submittedName>
</protein>
<dbReference type="AlphaFoldDB" id="A0ABC8RT94"/>
<evidence type="ECO:0000313" key="2">
    <source>
        <dbReference type="Proteomes" id="UP001642360"/>
    </source>
</evidence>
<name>A0ABC8RT94_9AQUA</name>
<organism evidence="1 2">
    <name type="scientific">Ilex paraguariensis</name>
    <name type="common">yerba mate</name>
    <dbReference type="NCBI Taxonomy" id="185542"/>
    <lineage>
        <taxon>Eukaryota</taxon>
        <taxon>Viridiplantae</taxon>
        <taxon>Streptophyta</taxon>
        <taxon>Embryophyta</taxon>
        <taxon>Tracheophyta</taxon>
        <taxon>Spermatophyta</taxon>
        <taxon>Magnoliopsida</taxon>
        <taxon>eudicotyledons</taxon>
        <taxon>Gunneridae</taxon>
        <taxon>Pentapetalae</taxon>
        <taxon>asterids</taxon>
        <taxon>campanulids</taxon>
        <taxon>Aquifoliales</taxon>
        <taxon>Aquifoliaceae</taxon>
        <taxon>Ilex</taxon>
    </lineage>
</organism>
<accession>A0ABC8RT94</accession>
<proteinExistence type="predicted"/>
<reference evidence="1 2" key="1">
    <citation type="submission" date="2024-02" db="EMBL/GenBank/DDBJ databases">
        <authorList>
            <person name="Vignale AGUSTIN F."/>
            <person name="Sosa J E."/>
            <person name="Modenutti C."/>
        </authorList>
    </citation>
    <scope>NUCLEOTIDE SEQUENCE [LARGE SCALE GENOMIC DNA]</scope>
</reference>
<keyword evidence="2" id="KW-1185">Reference proteome</keyword>
<dbReference type="InterPro" id="IPR028346">
    <property type="entry name" value="HAUS2"/>
</dbReference>
<sequence>MCACLFLKESIQHTLSLSFYLSPKQLLKKLLIYSIFQEEFQNLISGASEKGDDLIRVLRELTTVQRQIADLQVELQGQKLLVCRSRDMISRNCCRHLDGMCVISSIGVIGKG</sequence>